<keyword evidence="4" id="KW-1003">Cell membrane</keyword>
<evidence type="ECO:0000256" key="1">
    <source>
        <dbReference type="ARBA" id="ARBA00004251"/>
    </source>
</evidence>
<gene>
    <name evidence="12" type="ORF">P4O66_015156</name>
</gene>
<keyword evidence="10" id="KW-0675">Receptor</keyword>
<feature type="transmembrane region" description="Helical" evidence="11">
    <location>
        <begin position="128"/>
        <end position="151"/>
    </location>
</feature>
<reference evidence="12" key="1">
    <citation type="submission" date="2023-03" db="EMBL/GenBank/DDBJ databases">
        <title>Electrophorus voltai genome.</title>
        <authorList>
            <person name="Bian C."/>
        </authorList>
    </citation>
    <scope>NUCLEOTIDE SEQUENCE</scope>
    <source>
        <strain evidence="12">CB-2022</strain>
        <tissue evidence="12">Muscle</tissue>
    </source>
</reference>
<dbReference type="Proteomes" id="UP001239994">
    <property type="component" value="Unassembled WGS sequence"/>
</dbReference>
<keyword evidence="9" id="KW-1015">Disulfide bond</keyword>
<dbReference type="EMBL" id="JAROKS010000022">
    <property type="protein sequence ID" value="KAK1789213.1"/>
    <property type="molecule type" value="Genomic_DNA"/>
</dbReference>
<keyword evidence="13" id="KW-1185">Reference proteome</keyword>
<evidence type="ECO:0000256" key="2">
    <source>
        <dbReference type="ARBA" id="ARBA00007087"/>
    </source>
</evidence>
<organism evidence="12 13">
    <name type="scientific">Electrophorus voltai</name>
    <dbReference type="NCBI Taxonomy" id="2609070"/>
    <lineage>
        <taxon>Eukaryota</taxon>
        <taxon>Metazoa</taxon>
        <taxon>Chordata</taxon>
        <taxon>Craniata</taxon>
        <taxon>Vertebrata</taxon>
        <taxon>Euteleostomi</taxon>
        <taxon>Actinopterygii</taxon>
        <taxon>Neopterygii</taxon>
        <taxon>Teleostei</taxon>
        <taxon>Ostariophysi</taxon>
        <taxon>Gymnotiformes</taxon>
        <taxon>Gymnotoidei</taxon>
        <taxon>Gymnotidae</taxon>
        <taxon>Electrophorus</taxon>
    </lineage>
</organism>
<evidence type="ECO:0000256" key="6">
    <source>
        <dbReference type="ARBA" id="ARBA00022729"/>
    </source>
</evidence>
<dbReference type="Gene3D" id="1.10.150.510">
    <property type="entry name" value="Receptor activity modifying family"/>
    <property type="match status" value="1"/>
</dbReference>
<accession>A0AAD9DQA6</accession>
<sequence>LNGAKVWSCDKATFDNEVQNHCIPLYNQSMASSNYQKECPWPTTKGETCLMCCHNSKGFAATPKPPPPSSTTFSRMTEGHYAQLDACVRNAADHAGCMETSLKNELFLELHRTYFSLCFFMQDPDVHVVLLLVLPCIITTFLLPFCCAHLTSAAY</sequence>
<dbReference type="AlphaFoldDB" id="A0AAD9DQA6"/>
<evidence type="ECO:0000313" key="13">
    <source>
        <dbReference type="Proteomes" id="UP001239994"/>
    </source>
</evidence>
<dbReference type="GO" id="GO:0015026">
    <property type="term" value="F:coreceptor activity"/>
    <property type="evidence" value="ECO:0007669"/>
    <property type="project" value="InterPro"/>
</dbReference>
<dbReference type="GO" id="GO:0008277">
    <property type="term" value="P:regulation of G protein-coupled receptor signaling pathway"/>
    <property type="evidence" value="ECO:0007669"/>
    <property type="project" value="InterPro"/>
</dbReference>
<comment type="similarity">
    <text evidence="2">Belongs to the RAMP family.</text>
</comment>
<name>A0AAD9DQA6_9TELE</name>
<evidence type="ECO:0000256" key="5">
    <source>
        <dbReference type="ARBA" id="ARBA00022692"/>
    </source>
</evidence>
<evidence type="ECO:0000256" key="10">
    <source>
        <dbReference type="ARBA" id="ARBA00023170"/>
    </source>
</evidence>
<comment type="caution">
    <text evidence="12">The sequence shown here is derived from an EMBL/GenBank/DDBJ whole genome shotgun (WGS) entry which is preliminary data.</text>
</comment>
<evidence type="ECO:0000313" key="12">
    <source>
        <dbReference type="EMBL" id="KAK1789213.1"/>
    </source>
</evidence>
<evidence type="ECO:0000256" key="4">
    <source>
        <dbReference type="ARBA" id="ARBA00022475"/>
    </source>
</evidence>
<feature type="non-terminal residue" evidence="12">
    <location>
        <position position="155"/>
    </location>
</feature>
<evidence type="ECO:0000256" key="7">
    <source>
        <dbReference type="ARBA" id="ARBA00022989"/>
    </source>
</evidence>
<dbReference type="Pfam" id="PF04901">
    <property type="entry name" value="RAMP"/>
    <property type="match status" value="1"/>
</dbReference>
<keyword evidence="3" id="KW-0813">Transport</keyword>
<keyword evidence="7 11" id="KW-1133">Transmembrane helix</keyword>
<protein>
    <submittedName>
        <fullName evidence="12">Uncharacterized protein</fullName>
    </submittedName>
</protein>
<keyword evidence="6" id="KW-0732">Signal</keyword>
<comment type="subcellular location">
    <subcellularLocation>
        <location evidence="1">Cell membrane</location>
        <topology evidence="1">Single-pass type I membrane protein</topology>
    </subcellularLocation>
</comment>
<evidence type="ECO:0000256" key="8">
    <source>
        <dbReference type="ARBA" id="ARBA00023136"/>
    </source>
</evidence>
<proteinExistence type="inferred from homology"/>
<dbReference type="InterPro" id="IPR006985">
    <property type="entry name" value="RAMP"/>
</dbReference>
<dbReference type="GO" id="GO:0006886">
    <property type="term" value="P:intracellular protein transport"/>
    <property type="evidence" value="ECO:0007669"/>
    <property type="project" value="InterPro"/>
</dbReference>
<evidence type="ECO:0000256" key="9">
    <source>
        <dbReference type="ARBA" id="ARBA00023157"/>
    </source>
</evidence>
<keyword evidence="5 11" id="KW-0812">Transmembrane</keyword>
<evidence type="ECO:0000256" key="3">
    <source>
        <dbReference type="ARBA" id="ARBA00022448"/>
    </source>
</evidence>
<dbReference type="GO" id="GO:0005886">
    <property type="term" value="C:plasma membrane"/>
    <property type="evidence" value="ECO:0007669"/>
    <property type="project" value="UniProtKB-SubCell"/>
</dbReference>
<evidence type="ECO:0000256" key="11">
    <source>
        <dbReference type="SAM" id="Phobius"/>
    </source>
</evidence>
<keyword evidence="8 11" id="KW-0472">Membrane</keyword>
<dbReference type="InterPro" id="IPR038126">
    <property type="entry name" value="RAMP_sf"/>
</dbReference>